<dbReference type="Gene3D" id="3.40.1380.10">
    <property type="match status" value="1"/>
</dbReference>
<keyword evidence="9 10" id="KW-0066">ATP synthesis</keyword>
<dbReference type="PROSITE" id="PS00153">
    <property type="entry name" value="ATPASE_GAMMA"/>
    <property type="match status" value="1"/>
</dbReference>
<dbReference type="PANTHER" id="PTHR11693:SF22">
    <property type="entry name" value="ATP SYNTHASE SUBUNIT GAMMA, MITOCHONDRIAL"/>
    <property type="match status" value="1"/>
</dbReference>
<keyword evidence="7 10" id="KW-0472">Membrane</keyword>
<keyword evidence="10" id="KW-1003">Cell membrane</keyword>
<dbReference type="GO" id="GO:0005886">
    <property type="term" value="C:plasma membrane"/>
    <property type="evidence" value="ECO:0007669"/>
    <property type="project" value="UniProtKB-SubCell"/>
</dbReference>
<dbReference type="NCBIfam" id="NF004145">
    <property type="entry name" value="PRK05621.1-2"/>
    <property type="match status" value="1"/>
</dbReference>
<evidence type="ECO:0000256" key="8">
    <source>
        <dbReference type="ARBA" id="ARBA00023196"/>
    </source>
</evidence>
<evidence type="ECO:0000256" key="6">
    <source>
        <dbReference type="ARBA" id="ARBA00023065"/>
    </source>
</evidence>
<evidence type="ECO:0000256" key="2">
    <source>
        <dbReference type="ARBA" id="ARBA00004170"/>
    </source>
</evidence>
<comment type="subunit">
    <text evidence="10">F-type ATPases have 2 components, CF(1) - the catalytic core - and CF(0) - the membrane proton channel. CF(1) has five subunits: alpha(3), beta(3), gamma(1), delta(1), epsilon(1). CF(0) has three main subunits: a, b and c.</text>
</comment>
<dbReference type="GeneID" id="86843487"/>
<keyword evidence="4 10" id="KW-0813">Transport</keyword>
<dbReference type="GO" id="GO:0005524">
    <property type="term" value="F:ATP binding"/>
    <property type="evidence" value="ECO:0007669"/>
    <property type="project" value="UniProtKB-UniRule"/>
</dbReference>
<dbReference type="PANTHER" id="PTHR11693">
    <property type="entry name" value="ATP SYNTHASE GAMMA CHAIN"/>
    <property type="match status" value="1"/>
</dbReference>
<dbReference type="InterPro" id="IPR023632">
    <property type="entry name" value="ATP_synth_F1_gsu_CS"/>
</dbReference>
<dbReference type="PRINTS" id="PR00126">
    <property type="entry name" value="ATPASEGAMMA"/>
</dbReference>
<evidence type="ECO:0000256" key="3">
    <source>
        <dbReference type="ARBA" id="ARBA00007681"/>
    </source>
</evidence>
<gene>
    <name evidence="10" type="primary">atpG</name>
    <name evidence="11" type="ORF">CJ198_00315</name>
</gene>
<evidence type="ECO:0000256" key="9">
    <source>
        <dbReference type="ARBA" id="ARBA00023310"/>
    </source>
</evidence>
<comment type="caution">
    <text evidence="11">The sequence shown here is derived from an EMBL/GenBank/DDBJ whole genome shotgun (WGS) entry which is preliminary data.</text>
</comment>
<dbReference type="Proteomes" id="UP000235703">
    <property type="component" value="Unassembled WGS sequence"/>
</dbReference>
<keyword evidence="6 10" id="KW-0406">Ion transport</keyword>
<keyword evidence="8 10" id="KW-0139">CF(1)</keyword>
<dbReference type="SUPFAM" id="SSF52943">
    <property type="entry name" value="ATP synthase (F1-ATPase), gamma subunit"/>
    <property type="match status" value="1"/>
</dbReference>
<evidence type="ECO:0000313" key="12">
    <source>
        <dbReference type="Proteomes" id="UP000235703"/>
    </source>
</evidence>
<sequence>MGAQQRVFKAKINSTKSLRKIFKAMELIAASRIQKAIGRVKAASPYANALTRAVSAVATQSNVDHTLTTEPDEIRRAAVVVIGPDRGFAGAYSANVIREAEELIRLLTENGKDVHLYSVGRKAETYYTFRDRDLKKSWTGFSESPQAEHAREIGEVLLEDFGTAFEEDGVDEIFLVYTRFKSSVTQEPEYRRLIPLEVVEADDAVETEQVSQSGGLPDRDKAKAHDEVFPLYEFEPGPAEVLDALLPRYIDSRILAALLNAAASEQAARQQAMKTATDNADELIKTYTRLANTARQAEITQEISEIVGGADSLAASGADD</sequence>
<dbReference type="OrthoDB" id="9812769at2"/>
<dbReference type="GO" id="GO:0045259">
    <property type="term" value="C:proton-transporting ATP synthase complex"/>
    <property type="evidence" value="ECO:0007669"/>
    <property type="project" value="UniProtKB-KW"/>
</dbReference>
<evidence type="ECO:0000256" key="4">
    <source>
        <dbReference type="ARBA" id="ARBA00022448"/>
    </source>
</evidence>
<dbReference type="CDD" id="cd12151">
    <property type="entry name" value="F1-ATPase_gamma"/>
    <property type="match status" value="1"/>
</dbReference>
<dbReference type="HAMAP" id="MF_00815">
    <property type="entry name" value="ATP_synth_gamma_bact"/>
    <property type="match status" value="1"/>
</dbReference>
<dbReference type="Pfam" id="PF00231">
    <property type="entry name" value="ATP-synt"/>
    <property type="match status" value="1"/>
</dbReference>
<keyword evidence="12" id="KW-1185">Reference proteome</keyword>
<dbReference type="AlphaFoldDB" id="A0A2N6PK31"/>
<dbReference type="NCBIfam" id="TIGR01146">
    <property type="entry name" value="ATPsyn_F1gamma"/>
    <property type="match status" value="1"/>
</dbReference>
<evidence type="ECO:0000313" key="11">
    <source>
        <dbReference type="EMBL" id="PMB99034.1"/>
    </source>
</evidence>
<dbReference type="GO" id="GO:0042777">
    <property type="term" value="P:proton motive force-driven plasma membrane ATP synthesis"/>
    <property type="evidence" value="ECO:0007669"/>
    <property type="project" value="UniProtKB-UniRule"/>
</dbReference>
<comment type="subcellular location">
    <subcellularLocation>
        <location evidence="10">Cell membrane</location>
        <topology evidence="10">Peripheral membrane protein</topology>
    </subcellularLocation>
    <subcellularLocation>
        <location evidence="2">Membrane</location>
        <topology evidence="2">Peripheral membrane protein</topology>
    </subcellularLocation>
</comment>
<comment type="function">
    <text evidence="1 10">Produces ATP from ADP in the presence of a proton gradient across the membrane. The gamma chain is believed to be important in regulating ATPase activity and the flow of protons through the CF(0) complex.</text>
</comment>
<dbReference type="InterPro" id="IPR000131">
    <property type="entry name" value="ATP_synth_F1_gsu"/>
</dbReference>
<proteinExistence type="inferred from homology"/>
<evidence type="ECO:0000256" key="1">
    <source>
        <dbReference type="ARBA" id="ARBA00003456"/>
    </source>
</evidence>
<dbReference type="RefSeq" id="WP_102159707.1">
    <property type="nucleotide sequence ID" value="NZ_JALXPL010000029.1"/>
</dbReference>
<reference evidence="11 12" key="1">
    <citation type="submission" date="2017-09" db="EMBL/GenBank/DDBJ databases">
        <title>Bacterial strain isolated from the female urinary microbiota.</title>
        <authorList>
            <person name="Thomas-White K."/>
            <person name="Kumar N."/>
            <person name="Forster S."/>
            <person name="Putonti C."/>
            <person name="Lawley T."/>
            <person name="Wolfe A.J."/>
        </authorList>
    </citation>
    <scope>NUCLEOTIDE SEQUENCE [LARGE SCALE GENOMIC DNA]</scope>
    <source>
        <strain evidence="11 12">UMB0680</strain>
    </source>
</reference>
<accession>A0A2N6PK31</accession>
<dbReference type="EMBL" id="PNFZ01000001">
    <property type="protein sequence ID" value="PMB99034.1"/>
    <property type="molecule type" value="Genomic_DNA"/>
</dbReference>
<organism evidence="11 12">
    <name type="scientific">Brevibacterium luteolum</name>
    <dbReference type="NCBI Taxonomy" id="199591"/>
    <lineage>
        <taxon>Bacteria</taxon>
        <taxon>Bacillati</taxon>
        <taxon>Actinomycetota</taxon>
        <taxon>Actinomycetes</taxon>
        <taxon>Micrococcales</taxon>
        <taxon>Brevibacteriaceae</taxon>
        <taxon>Brevibacterium</taxon>
    </lineage>
</organism>
<evidence type="ECO:0000256" key="5">
    <source>
        <dbReference type="ARBA" id="ARBA00022781"/>
    </source>
</evidence>
<comment type="similarity">
    <text evidence="3 10">Belongs to the ATPase gamma chain family.</text>
</comment>
<keyword evidence="5 10" id="KW-0375">Hydrogen ion transport</keyword>
<dbReference type="Gene3D" id="1.10.287.80">
    <property type="entry name" value="ATP synthase, gamma subunit, helix hairpin domain"/>
    <property type="match status" value="2"/>
</dbReference>
<evidence type="ECO:0000256" key="7">
    <source>
        <dbReference type="ARBA" id="ARBA00023136"/>
    </source>
</evidence>
<protein>
    <recommendedName>
        <fullName evidence="10">ATP synthase gamma chain</fullName>
    </recommendedName>
    <alternativeName>
        <fullName evidence="10">ATP synthase F1 sector gamma subunit</fullName>
    </alternativeName>
    <alternativeName>
        <fullName evidence="10">F-ATPase gamma subunit</fullName>
    </alternativeName>
</protein>
<dbReference type="GO" id="GO:0046933">
    <property type="term" value="F:proton-transporting ATP synthase activity, rotational mechanism"/>
    <property type="evidence" value="ECO:0007669"/>
    <property type="project" value="UniProtKB-UniRule"/>
</dbReference>
<name>A0A2N6PK31_9MICO</name>
<evidence type="ECO:0000256" key="10">
    <source>
        <dbReference type="HAMAP-Rule" id="MF_00815"/>
    </source>
</evidence>
<dbReference type="InterPro" id="IPR035968">
    <property type="entry name" value="ATP_synth_F1_ATPase_gsu"/>
</dbReference>